<dbReference type="STRING" id="427683.A5481_03700"/>
<feature type="domain" description="Metallo-beta-lactamase" evidence="3">
    <location>
        <begin position="7"/>
        <end position="196"/>
    </location>
</feature>
<dbReference type="AlphaFoldDB" id="A0A179SG23"/>
<gene>
    <name evidence="4" type="ORF">A5481_03700</name>
</gene>
<comment type="similarity">
    <text evidence="2">Belongs to the UPF0173 family.</text>
</comment>
<name>A0A179SG23_9HYPH</name>
<dbReference type="InterPro" id="IPR050114">
    <property type="entry name" value="UPF0173_UPF0282_UlaG_hydrolase"/>
</dbReference>
<evidence type="ECO:0000313" key="5">
    <source>
        <dbReference type="Proteomes" id="UP000078316"/>
    </source>
</evidence>
<dbReference type="InterPro" id="IPR022877">
    <property type="entry name" value="UPF0173"/>
</dbReference>
<dbReference type="InterPro" id="IPR036866">
    <property type="entry name" value="RibonucZ/Hydroxyglut_hydro"/>
</dbReference>
<evidence type="ECO:0000259" key="3">
    <source>
        <dbReference type="SMART" id="SM00849"/>
    </source>
</evidence>
<dbReference type="NCBIfam" id="NF001911">
    <property type="entry name" value="PRK00685.1"/>
    <property type="match status" value="1"/>
</dbReference>
<accession>A0A179SG23</accession>
<dbReference type="PANTHER" id="PTHR43546">
    <property type="entry name" value="UPF0173 METAL-DEPENDENT HYDROLASE MJ1163-RELATED"/>
    <property type="match status" value="1"/>
</dbReference>
<comment type="caution">
    <text evidence="4">The sequence shown here is derived from an EMBL/GenBank/DDBJ whole genome shotgun (WGS) entry which is preliminary data.</text>
</comment>
<reference evidence="4 5" key="1">
    <citation type="submission" date="2016-04" db="EMBL/GenBank/DDBJ databases">
        <authorList>
            <person name="Evans L.H."/>
            <person name="Alamgir A."/>
            <person name="Owens N."/>
            <person name="Weber N.D."/>
            <person name="Virtaneva K."/>
            <person name="Barbian K."/>
            <person name="Babar A."/>
            <person name="Rosenke K."/>
        </authorList>
    </citation>
    <scope>NUCLEOTIDE SEQUENCE [LARGE SCALE GENOMIC DNA]</scope>
    <source>
        <strain evidence="4 5">PMB02</strain>
    </source>
</reference>
<dbReference type="EMBL" id="LWHQ01000008">
    <property type="protein sequence ID" value="OAS26827.1"/>
    <property type="molecule type" value="Genomic_DNA"/>
</dbReference>
<dbReference type="OrthoDB" id="9789133at2"/>
<dbReference type="GO" id="GO:0016787">
    <property type="term" value="F:hydrolase activity"/>
    <property type="evidence" value="ECO:0007669"/>
    <property type="project" value="UniProtKB-UniRule"/>
</dbReference>
<dbReference type="Proteomes" id="UP000078316">
    <property type="component" value="Unassembled WGS sequence"/>
</dbReference>
<dbReference type="Pfam" id="PF13483">
    <property type="entry name" value="Lactamase_B_3"/>
    <property type="match status" value="1"/>
</dbReference>
<dbReference type="PANTHER" id="PTHR43546:SF3">
    <property type="entry name" value="UPF0173 METAL-DEPENDENT HYDROLASE MJ1163"/>
    <property type="match status" value="1"/>
</dbReference>
<evidence type="ECO:0000256" key="1">
    <source>
        <dbReference type="ARBA" id="ARBA00022801"/>
    </source>
</evidence>
<sequence length="233" mass="24711">MRITWFGHSAFRLDFGSAHVLIDPFFSGNPAFDGDRTAATAGATHILVTHGHGDHVGDTVEIAAETGAKVVTNYDLCMWLASKGVTQFEPMNTGGTVDVGGFRVSLVRADHSAGMSEAGVTVPLGLPNGVIVRAEGEPTVYHMGDTDIFGDMALIQEIYRPDVLMVPIGDRFTMGAETAALAVKRFFRPKAVIPCHYGSFPIVDPSADRFVAALDGSGVQVIVPHKGTAVTVQ</sequence>
<keyword evidence="1 2" id="KW-0378">Hydrolase</keyword>
<dbReference type="InterPro" id="IPR001279">
    <property type="entry name" value="Metallo-B-lactamas"/>
</dbReference>
<proteinExistence type="inferred from homology"/>
<dbReference type="SMART" id="SM00849">
    <property type="entry name" value="Lactamase_B"/>
    <property type="match status" value="1"/>
</dbReference>
<dbReference type="Gene3D" id="3.60.15.10">
    <property type="entry name" value="Ribonuclease Z/Hydroxyacylglutathione hydrolase-like"/>
    <property type="match status" value="1"/>
</dbReference>
<dbReference type="RefSeq" id="WP_048436995.1">
    <property type="nucleotide sequence ID" value="NZ_LWHQ01000008.1"/>
</dbReference>
<protein>
    <recommendedName>
        <fullName evidence="2">UPF0173 metal-dependent hydrolase A5481_03700</fullName>
    </recommendedName>
</protein>
<evidence type="ECO:0000256" key="2">
    <source>
        <dbReference type="HAMAP-Rule" id="MF_00457"/>
    </source>
</evidence>
<organism evidence="4 5">
    <name type="scientific">Methylobacterium platani</name>
    <dbReference type="NCBI Taxonomy" id="427683"/>
    <lineage>
        <taxon>Bacteria</taxon>
        <taxon>Pseudomonadati</taxon>
        <taxon>Pseudomonadota</taxon>
        <taxon>Alphaproteobacteria</taxon>
        <taxon>Hyphomicrobiales</taxon>
        <taxon>Methylobacteriaceae</taxon>
        <taxon>Methylobacterium</taxon>
    </lineage>
</organism>
<dbReference type="SUPFAM" id="SSF56281">
    <property type="entry name" value="Metallo-hydrolase/oxidoreductase"/>
    <property type="match status" value="1"/>
</dbReference>
<dbReference type="HAMAP" id="MF_00457">
    <property type="entry name" value="UPF0173"/>
    <property type="match status" value="1"/>
</dbReference>
<evidence type="ECO:0000313" key="4">
    <source>
        <dbReference type="EMBL" id="OAS26827.1"/>
    </source>
</evidence>